<keyword evidence="2" id="KW-1185">Reference proteome</keyword>
<dbReference type="OrthoDB" id="7409122at2"/>
<organism evidence="1 2">
    <name type="scientific">Erythrobacter aureus</name>
    <dbReference type="NCBI Taxonomy" id="2182384"/>
    <lineage>
        <taxon>Bacteria</taxon>
        <taxon>Pseudomonadati</taxon>
        <taxon>Pseudomonadota</taxon>
        <taxon>Alphaproteobacteria</taxon>
        <taxon>Sphingomonadales</taxon>
        <taxon>Erythrobacteraceae</taxon>
        <taxon>Erythrobacter/Porphyrobacter group</taxon>
        <taxon>Erythrobacter</taxon>
    </lineage>
</organism>
<evidence type="ECO:0000313" key="2">
    <source>
        <dbReference type="Proteomes" id="UP000254508"/>
    </source>
</evidence>
<dbReference type="KEGG" id="err:DVR09_14495"/>
<proteinExistence type="predicted"/>
<dbReference type="AlphaFoldDB" id="A0A345YHF8"/>
<dbReference type="Proteomes" id="UP000254508">
    <property type="component" value="Chromosome"/>
</dbReference>
<protein>
    <submittedName>
        <fullName evidence="1">Uncharacterized protein</fullName>
    </submittedName>
</protein>
<dbReference type="EMBL" id="CP031357">
    <property type="protein sequence ID" value="AXK43360.1"/>
    <property type="molecule type" value="Genomic_DNA"/>
</dbReference>
<gene>
    <name evidence="1" type="ORF">DVR09_14495</name>
</gene>
<reference evidence="2" key="1">
    <citation type="submission" date="2018-07" db="EMBL/GenBank/DDBJ databases">
        <title>Genome sequence of Erythrobacter strain YH-07, an antagonistic bacterium isolated from Yellow Sea.</title>
        <authorList>
            <person name="Tang T."/>
            <person name="Liu Q."/>
            <person name="Sun X."/>
        </authorList>
    </citation>
    <scope>NUCLEOTIDE SEQUENCE [LARGE SCALE GENOMIC DNA]</scope>
    <source>
        <strain evidence="2">YH-07</strain>
    </source>
</reference>
<dbReference type="RefSeq" id="WP_115417675.1">
    <property type="nucleotide sequence ID" value="NZ_CP031357.1"/>
</dbReference>
<accession>A0A345YHF8</accession>
<sequence>MPPGIDQAQLDALFTAALEAGIARIEKDGTFFPLLFELRANGAIQNVAVLETGAIDGAQTVLDRFAELLKPRAREGTIRAAAIVLHHANRDMMEVRLRATDYAGDVQVPFAIARGGLLKRKRRLTLGEFTLSAAENEIF</sequence>
<evidence type="ECO:0000313" key="1">
    <source>
        <dbReference type="EMBL" id="AXK43360.1"/>
    </source>
</evidence>
<name>A0A345YHF8_9SPHN</name>